<comment type="caution">
    <text evidence="1">The sequence shown here is derived from an EMBL/GenBank/DDBJ whole genome shotgun (WGS) entry which is preliminary data.</text>
</comment>
<sequence>MRRWARIMPGASLLQPETFRKLIRLALWAR</sequence>
<keyword evidence="2" id="KW-1185">Reference proteome</keyword>
<dbReference type="AlphaFoldDB" id="A0A392VVQ5"/>
<evidence type="ECO:0000313" key="2">
    <source>
        <dbReference type="Proteomes" id="UP000265520"/>
    </source>
</evidence>
<reference evidence="1 2" key="1">
    <citation type="journal article" date="2018" name="Front. Plant Sci.">
        <title>Red Clover (Trifolium pratense) and Zigzag Clover (T. medium) - A Picture of Genomic Similarities and Differences.</title>
        <authorList>
            <person name="Dluhosova J."/>
            <person name="Istvanek J."/>
            <person name="Nedelnik J."/>
            <person name="Repkova J."/>
        </authorList>
    </citation>
    <scope>NUCLEOTIDE SEQUENCE [LARGE SCALE GENOMIC DNA]</scope>
    <source>
        <strain evidence="2">cv. 10/8</strain>
        <tissue evidence="1">Leaf</tissue>
    </source>
</reference>
<proteinExistence type="predicted"/>
<feature type="non-terminal residue" evidence="1">
    <location>
        <position position="30"/>
    </location>
</feature>
<accession>A0A392VVQ5</accession>
<organism evidence="1 2">
    <name type="scientific">Trifolium medium</name>
    <dbReference type="NCBI Taxonomy" id="97028"/>
    <lineage>
        <taxon>Eukaryota</taxon>
        <taxon>Viridiplantae</taxon>
        <taxon>Streptophyta</taxon>
        <taxon>Embryophyta</taxon>
        <taxon>Tracheophyta</taxon>
        <taxon>Spermatophyta</taxon>
        <taxon>Magnoliopsida</taxon>
        <taxon>eudicotyledons</taxon>
        <taxon>Gunneridae</taxon>
        <taxon>Pentapetalae</taxon>
        <taxon>rosids</taxon>
        <taxon>fabids</taxon>
        <taxon>Fabales</taxon>
        <taxon>Fabaceae</taxon>
        <taxon>Papilionoideae</taxon>
        <taxon>50 kb inversion clade</taxon>
        <taxon>NPAAA clade</taxon>
        <taxon>Hologalegina</taxon>
        <taxon>IRL clade</taxon>
        <taxon>Trifolieae</taxon>
        <taxon>Trifolium</taxon>
    </lineage>
</organism>
<evidence type="ECO:0000313" key="1">
    <source>
        <dbReference type="EMBL" id="MCI91573.1"/>
    </source>
</evidence>
<name>A0A392VVQ5_9FABA</name>
<dbReference type="Proteomes" id="UP000265520">
    <property type="component" value="Unassembled WGS sequence"/>
</dbReference>
<dbReference type="EMBL" id="LXQA011275815">
    <property type="protein sequence ID" value="MCI91573.1"/>
    <property type="molecule type" value="Genomic_DNA"/>
</dbReference>
<protein>
    <submittedName>
        <fullName evidence="1">Uncharacterized protein</fullName>
    </submittedName>
</protein>